<dbReference type="Proteomes" id="UP000215377">
    <property type="component" value="Unassembled WGS sequence"/>
</dbReference>
<dbReference type="PANTHER" id="PTHR34580:SF3">
    <property type="entry name" value="PROTEIN PAFB"/>
    <property type="match status" value="1"/>
</dbReference>
<dbReference type="PANTHER" id="PTHR34580">
    <property type="match status" value="1"/>
</dbReference>
<dbReference type="InterPro" id="IPR051534">
    <property type="entry name" value="CBASS_pafABC_assoc_protein"/>
</dbReference>
<evidence type="ECO:0000313" key="3">
    <source>
        <dbReference type="EMBL" id="OWU76041.1"/>
    </source>
</evidence>
<dbReference type="AlphaFoldDB" id="A0A225NNI0"/>
<dbReference type="OrthoDB" id="9807255at2"/>
<feature type="domain" description="WYL" evidence="2">
    <location>
        <begin position="137"/>
        <end position="199"/>
    </location>
</feature>
<dbReference type="Gene3D" id="1.10.10.10">
    <property type="entry name" value="Winged helix-like DNA-binding domain superfamily/Winged helix DNA-binding domain"/>
    <property type="match status" value="1"/>
</dbReference>
<proteinExistence type="predicted"/>
<dbReference type="InterPro" id="IPR036388">
    <property type="entry name" value="WH-like_DNA-bd_sf"/>
</dbReference>
<dbReference type="InterPro" id="IPR013196">
    <property type="entry name" value="HTH_11"/>
</dbReference>
<evidence type="ECO:0000313" key="4">
    <source>
        <dbReference type="Proteomes" id="UP000215377"/>
    </source>
</evidence>
<name>A0A225NNI0_9RHOB</name>
<evidence type="ECO:0000259" key="2">
    <source>
        <dbReference type="Pfam" id="PF13280"/>
    </source>
</evidence>
<accession>A0A225NNI0</accession>
<organism evidence="3 4">
    <name type="scientific">Marinibacterium profundimaris</name>
    <dbReference type="NCBI Taxonomy" id="1679460"/>
    <lineage>
        <taxon>Bacteria</taxon>
        <taxon>Pseudomonadati</taxon>
        <taxon>Pseudomonadota</taxon>
        <taxon>Alphaproteobacteria</taxon>
        <taxon>Rhodobacterales</taxon>
        <taxon>Paracoccaceae</taxon>
        <taxon>Marinibacterium</taxon>
    </lineage>
</organism>
<dbReference type="EMBL" id="AQQR01000002">
    <property type="protein sequence ID" value="OWU76041.1"/>
    <property type="molecule type" value="Genomic_DNA"/>
</dbReference>
<dbReference type="SUPFAM" id="SSF46785">
    <property type="entry name" value="Winged helix' DNA-binding domain"/>
    <property type="match status" value="1"/>
</dbReference>
<gene>
    <name evidence="3" type="ORF">ATO3_07675</name>
</gene>
<reference evidence="3 4" key="1">
    <citation type="submission" date="2013-04" db="EMBL/GenBank/DDBJ databases">
        <title>Oceanicola sp. 22II1-22F33 Genome Sequencing.</title>
        <authorList>
            <person name="Lai Q."/>
            <person name="Li G."/>
            <person name="Shao Z."/>
        </authorList>
    </citation>
    <scope>NUCLEOTIDE SEQUENCE [LARGE SCALE GENOMIC DNA]</scope>
    <source>
        <strain evidence="3 4">22II1-22F33</strain>
    </source>
</reference>
<sequence length="231" mass="25917">MTKSTRMFELIQILRAARRPVTADELAERLGVSARTVYRDIAALQAMRTPIEGEAGLGYVMRRGYDLPPLNFDQEELEALRVGLALLVRTGDSALVDAAGRIGKKIDALQEPVDWLKIALPGVPLDDPEKGCVSKGMLRAAIREERKIEITYRDEAGVETQRILRPVAMLYYHDCAVLAAWCELRRGFRCFRTDRIWACTLREDGFAGEGPALRRLWEDSDTPLVPFATAI</sequence>
<dbReference type="Pfam" id="PF08279">
    <property type="entry name" value="HTH_11"/>
    <property type="match status" value="1"/>
</dbReference>
<protein>
    <submittedName>
        <fullName evidence="3">Transcriptional regulator</fullName>
    </submittedName>
</protein>
<comment type="caution">
    <text evidence="3">The sequence shown here is derived from an EMBL/GenBank/DDBJ whole genome shotgun (WGS) entry which is preliminary data.</text>
</comment>
<dbReference type="Pfam" id="PF13280">
    <property type="entry name" value="WYL"/>
    <property type="match status" value="1"/>
</dbReference>
<dbReference type="RefSeq" id="WP_088649236.1">
    <property type="nucleotide sequence ID" value="NZ_AQQR01000002.1"/>
</dbReference>
<dbReference type="InterPro" id="IPR026881">
    <property type="entry name" value="WYL_dom"/>
</dbReference>
<feature type="domain" description="Helix-turn-helix type 11" evidence="1">
    <location>
        <begin position="6"/>
        <end position="59"/>
    </location>
</feature>
<dbReference type="InterPro" id="IPR036390">
    <property type="entry name" value="WH_DNA-bd_sf"/>
</dbReference>
<dbReference type="PROSITE" id="PS52050">
    <property type="entry name" value="WYL"/>
    <property type="match status" value="1"/>
</dbReference>
<keyword evidence="4" id="KW-1185">Reference proteome</keyword>
<evidence type="ECO:0000259" key="1">
    <source>
        <dbReference type="Pfam" id="PF08279"/>
    </source>
</evidence>